<dbReference type="eggNOG" id="COG0792">
    <property type="taxonomic scope" value="Bacteria"/>
</dbReference>
<dbReference type="KEGG" id="app:CAP2UW1_1573"/>
<dbReference type="STRING" id="522306.CAP2UW1_1573"/>
<dbReference type="OrthoDB" id="6110976at2"/>
<proteinExistence type="predicted"/>
<reference evidence="1" key="1">
    <citation type="submission" date="2009-08" db="EMBL/GenBank/DDBJ databases">
        <authorList>
            <consortium name="US DOE Joint Genome Institute"/>
            <person name="Lucas S."/>
            <person name="Copeland A."/>
            <person name="Lapidus A."/>
            <person name="Glavina del Rio T."/>
            <person name="Dalin E."/>
            <person name="Tice H."/>
            <person name="Bruce D."/>
            <person name="Barry K."/>
            <person name="Pitluck S."/>
            <person name="Lowry S."/>
            <person name="Larimer F."/>
            <person name="Land M."/>
            <person name="Hauser L."/>
            <person name="Kyrpides N."/>
            <person name="Ivanova N."/>
            <person name="McMahon K.D."/>
            <person name="Hugenholtz P."/>
        </authorList>
    </citation>
    <scope>NUCLEOTIDE SEQUENCE</scope>
    <source>
        <strain evidence="1">UW-1</strain>
    </source>
</reference>
<sequence length="717" mass="81978">MSELSRNANRCLRHYLAVFTRHQQLANKSQALDEALHHFLDQRPVGKNLSWLDRATGLAAAPFWREADVVNASELSALAMSRILRHESAISVELLEQLSHAVPDTLRWAIRYSKLFARTDSALWTLLRDRVQGEEWRIFIGVCDRLLAQLQPFDQLIQRAQKQLAYLSLLETLSYLSVLAYERLVPEAPDDSAGDSWRVYSRVISHKLTTCSEEDFNLNDVRLAQSLKRHLSPIIFPSPAITLECADNLEAFGVLLAATKERMDYESSIDWFCFDPECRYRLEPGKSVIYNETENGSLTWQRTEQKSQALWHYWMNRGIHEFIERGMAEVQIGSQENHERNALAYIKAVRGELQLQEIYGLDEEIELAGGGCARILQTLLASELHSAFFQSAYVQPFQKYYAELGIVSKALSKLAFSGLLNGENRFPMTWAEEDKKIKRTTGWTVCSKYPQGSILAAKAILDFWTSDLKALASSLKEQPQLLVPTLCERPFYKIGRYNFQFPWVVAQQNNLTAVVNNLRRIGARRSGQMSETRRIELRLADQLRQRGFAVEVGYQPERTEQEDPGEVDLICYRDGLAMLLEIKSGYIRTNLHEIWLHRTNALRKAAWQLRRKSSAVVAALTRDELLREKLGCSDPNPGSHLQAWIVDTSIELDQQRVDGFLVVSLEALQVILRDERQLLLDVNQVPQKGTDTMFPDGFSAARFVEVVESGEVWKRLA</sequence>
<accession>C7RTR1</accession>
<dbReference type="HOGENOM" id="CLU_385284_0_0_4"/>
<dbReference type="EMBL" id="CP001715">
    <property type="protein sequence ID" value="ACV34887.1"/>
    <property type="molecule type" value="Genomic_DNA"/>
</dbReference>
<evidence type="ECO:0000313" key="1">
    <source>
        <dbReference type="EMBL" id="ACV34887.1"/>
    </source>
</evidence>
<protein>
    <recommendedName>
        <fullName evidence="2">NERD domain-containing protein</fullName>
    </recommendedName>
</protein>
<gene>
    <name evidence="1" type="ordered locus">CAP2UW1_1573</name>
</gene>
<name>C7RTR1_ACCRE</name>
<dbReference type="AlphaFoldDB" id="C7RTR1"/>
<evidence type="ECO:0008006" key="2">
    <source>
        <dbReference type="Google" id="ProtNLM"/>
    </source>
</evidence>
<organism evidence="1">
    <name type="scientific">Accumulibacter regalis</name>
    <dbReference type="NCBI Taxonomy" id="522306"/>
    <lineage>
        <taxon>Bacteria</taxon>
        <taxon>Pseudomonadati</taxon>
        <taxon>Pseudomonadota</taxon>
        <taxon>Betaproteobacteria</taxon>
        <taxon>Candidatus Accumulibacter</taxon>
    </lineage>
</organism>
<reference evidence="1" key="2">
    <citation type="submission" date="2009-09" db="EMBL/GenBank/DDBJ databases">
        <title>Complete sequence of chromosome of Candidatus Accumulibacter phosphatis clade IIA str. UW-1.</title>
        <authorList>
            <consortium name="US DOE Joint Genome Institute"/>
            <person name="Martin H.G."/>
            <person name="Ivanova N."/>
            <person name="Kunin V."/>
            <person name="Warnecke F."/>
            <person name="Barry K."/>
            <person name="He S."/>
            <person name="Salamov A."/>
            <person name="Szeto E."/>
            <person name="Dalin E."/>
            <person name="Pangilinan J.L."/>
            <person name="Lapidus A."/>
            <person name="Lowry S."/>
            <person name="Kyrpides N.C."/>
            <person name="McMahon K.D."/>
            <person name="Hugenholtz P."/>
        </authorList>
    </citation>
    <scope>NUCLEOTIDE SEQUENCE [LARGE SCALE GENOMIC DNA]</scope>
    <source>
        <strain evidence="1">UW-1</strain>
    </source>
</reference>